<keyword evidence="4" id="KW-1185">Reference proteome</keyword>
<evidence type="ECO:0000313" key="4">
    <source>
        <dbReference type="Proteomes" id="UP000315343"/>
    </source>
</evidence>
<feature type="domain" description="4Fe-4S ferredoxin-type" evidence="2">
    <location>
        <begin position="158"/>
        <end position="190"/>
    </location>
</feature>
<proteinExistence type="predicted"/>
<gene>
    <name evidence="3" type="ORF">LY60_01947</name>
</gene>
<accession>A0A562JCN6</accession>
<feature type="transmembrane region" description="Helical" evidence="1">
    <location>
        <begin position="20"/>
        <end position="47"/>
    </location>
</feature>
<evidence type="ECO:0000259" key="2">
    <source>
        <dbReference type="Pfam" id="PF12801"/>
    </source>
</evidence>
<reference evidence="3 4" key="1">
    <citation type="submission" date="2019-07" db="EMBL/GenBank/DDBJ databases">
        <title>Genomic Encyclopedia of Type Strains, Phase I: the one thousand microbial genomes (KMG-I) project.</title>
        <authorList>
            <person name="Kyrpides N."/>
        </authorList>
    </citation>
    <scope>NUCLEOTIDE SEQUENCE [LARGE SCALE GENOMIC DNA]</scope>
    <source>
        <strain evidence="3 4">DSM 13558</strain>
    </source>
</reference>
<evidence type="ECO:0000256" key="1">
    <source>
        <dbReference type="SAM" id="Phobius"/>
    </source>
</evidence>
<feature type="transmembrane region" description="Helical" evidence="1">
    <location>
        <begin position="151"/>
        <end position="171"/>
    </location>
</feature>
<organism evidence="3 4">
    <name type="scientific">Sedimentibacter saalensis</name>
    <dbReference type="NCBI Taxonomy" id="130788"/>
    <lineage>
        <taxon>Bacteria</taxon>
        <taxon>Bacillati</taxon>
        <taxon>Bacillota</taxon>
        <taxon>Tissierellia</taxon>
        <taxon>Sedimentibacter</taxon>
    </lineage>
</organism>
<dbReference type="AlphaFoldDB" id="A0A562JCN6"/>
<keyword evidence="1" id="KW-1133">Transmembrane helix</keyword>
<dbReference type="OrthoDB" id="9786132at2"/>
<feature type="transmembrane region" description="Helical" evidence="1">
    <location>
        <begin position="90"/>
        <end position="111"/>
    </location>
</feature>
<comment type="caution">
    <text evidence="3">The sequence shown here is derived from an EMBL/GenBank/DDBJ whole genome shotgun (WGS) entry which is preliminary data.</text>
</comment>
<dbReference type="RefSeq" id="WP_145082736.1">
    <property type="nucleotide sequence ID" value="NZ_JAYFNS010000003.1"/>
</dbReference>
<keyword evidence="1" id="KW-0812">Transmembrane</keyword>
<sequence>MTNFFKNLKNNKNLFVINILYFTLGFVNIHFSLLGLICMILPMVLLVKTKRKTYCQGYCPRANLYTKAGKLTSKFSLKTPTYFIKGNLKYIMLIYFGISLFFITMSTARVASGLMNPLEQLRFFIVFPIPFKMPQMIELNNVLPWITHMAYRFYSMMMTTTIIGLVLAFVYKPRTWCTICPISTISGLYLDAQKKTQEQAISCQ</sequence>
<keyword evidence="1" id="KW-0472">Membrane</keyword>
<protein>
    <recommendedName>
        <fullName evidence="2">4Fe-4S ferredoxin-type domain-containing protein</fullName>
    </recommendedName>
</protein>
<dbReference type="Pfam" id="PF12801">
    <property type="entry name" value="Fer4_5"/>
    <property type="match status" value="2"/>
</dbReference>
<evidence type="ECO:0000313" key="3">
    <source>
        <dbReference type="EMBL" id="TWH80685.1"/>
    </source>
</evidence>
<dbReference type="Proteomes" id="UP000315343">
    <property type="component" value="Unassembled WGS sequence"/>
</dbReference>
<feature type="domain" description="4Fe-4S ferredoxin-type" evidence="2">
    <location>
        <begin position="33"/>
        <end position="70"/>
    </location>
</feature>
<dbReference type="EMBL" id="VLKH01000004">
    <property type="protein sequence ID" value="TWH80685.1"/>
    <property type="molecule type" value="Genomic_DNA"/>
</dbReference>
<name>A0A562JCN6_9FIRM</name>
<dbReference type="InterPro" id="IPR017896">
    <property type="entry name" value="4Fe4S_Fe-S-bd"/>
</dbReference>